<evidence type="ECO:0000313" key="5">
    <source>
        <dbReference type="Proteomes" id="UP000537141"/>
    </source>
</evidence>
<proteinExistence type="predicted"/>
<dbReference type="GO" id="GO:0006310">
    <property type="term" value="P:DNA recombination"/>
    <property type="evidence" value="ECO:0007669"/>
    <property type="project" value="UniProtKB-KW"/>
</dbReference>
<dbReference type="RefSeq" id="WP_184426161.1">
    <property type="nucleotide sequence ID" value="NZ_BAABLB010000034.1"/>
</dbReference>
<dbReference type="Pfam" id="PF00589">
    <property type="entry name" value="Phage_integrase"/>
    <property type="match status" value="1"/>
</dbReference>
<keyword evidence="2" id="KW-0233">DNA recombination</keyword>
<dbReference type="Proteomes" id="UP000537141">
    <property type="component" value="Unassembled WGS sequence"/>
</dbReference>
<comment type="caution">
    <text evidence="4">The sequence shown here is derived from an EMBL/GenBank/DDBJ whole genome shotgun (WGS) entry which is preliminary data.</text>
</comment>
<name>A0A7X0NJV4_9GAMM</name>
<evidence type="ECO:0000256" key="1">
    <source>
        <dbReference type="ARBA" id="ARBA00023125"/>
    </source>
</evidence>
<dbReference type="GO" id="GO:0015074">
    <property type="term" value="P:DNA integration"/>
    <property type="evidence" value="ECO:0007669"/>
    <property type="project" value="InterPro"/>
</dbReference>
<keyword evidence="1" id="KW-0238">DNA-binding</keyword>
<sequence>MSELTLRDLNVIVPEHHKEAANKYFTDIFNLLPANTQRSYKSDLKQYYDFCFANDLPGLTPDMELTEKSIKAYVMTMCESQLAHNTIVHRMATLSKFMAVAKFPNPLKQSEYLRDFIKLQMKAHDIYARANQAPALRLRDLEQINNNVIPDTLLDIRDLAMINMMFDGLLRADEVAPVQMKHIIYKDNKILVPTSKTDQSGKGSLRYVSNTTLAYVSDYISEANIDRNTQLEKQSDDPTRINKGILFRPISPKGTTLLPYDESITRLSDMPKLAYVNIYKSLKRIAKKGGVDIPISGHSPRVGAAVTMAENKVSTKEIQDAGDWKSPDMPARYTEQAQVESGMSKLADIFRR</sequence>
<organism evidence="4 5">
    <name type="scientific">Thalassotalea piscium</name>
    <dbReference type="NCBI Taxonomy" id="1230533"/>
    <lineage>
        <taxon>Bacteria</taxon>
        <taxon>Pseudomonadati</taxon>
        <taxon>Pseudomonadota</taxon>
        <taxon>Gammaproteobacteria</taxon>
        <taxon>Alteromonadales</taxon>
        <taxon>Colwelliaceae</taxon>
        <taxon>Thalassotalea</taxon>
    </lineage>
</organism>
<dbReference type="Gene3D" id="1.10.150.130">
    <property type="match status" value="1"/>
</dbReference>
<dbReference type="AlphaFoldDB" id="A0A7X0NJV4"/>
<dbReference type="InterPro" id="IPR011010">
    <property type="entry name" value="DNA_brk_join_enz"/>
</dbReference>
<dbReference type="PANTHER" id="PTHR34605:SF4">
    <property type="entry name" value="DNA ADENINE METHYLTRANSFERASE"/>
    <property type="match status" value="1"/>
</dbReference>
<dbReference type="SUPFAM" id="SSF47823">
    <property type="entry name" value="lambda integrase-like, N-terminal domain"/>
    <property type="match status" value="1"/>
</dbReference>
<dbReference type="GO" id="GO:0003677">
    <property type="term" value="F:DNA binding"/>
    <property type="evidence" value="ECO:0007669"/>
    <property type="project" value="UniProtKB-KW"/>
</dbReference>
<evidence type="ECO:0000256" key="2">
    <source>
        <dbReference type="ARBA" id="ARBA00023172"/>
    </source>
</evidence>
<feature type="domain" description="Tyr recombinase" evidence="3">
    <location>
        <begin position="131"/>
        <end position="348"/>
    </location>
</feature>
<evidence type="ECO:0000313" key="4">
    <source>
        <dbReference type="EMBL" id="MBB6544750.1"/>
    </source>
</evidence>
<dbReference type="InterPro" id="IPR013762">
    <property type="entry name" value="Integrase-like_cat_sf"/>
</dbReference>
<dbReference type="SUPFAM" id="SSF56349">
    <property type="entry name" value="DNA breaking-rejoining enzymes"/>
    <property type="match status" value="1"/>
</dbReference>
<keyword evidence="5" id="KW-1185">Reference proteome</keyword>
<dbReference type="PROSITE" id="PS51898">
    <property type="entry name" value="TYR_RECOMBINASE"/>
    <property type="match status" value="1"/>
</dbReference>
<reference evidence="4 5" key="1">
    <citation type="submission" date="2020-08" db="EMBL/GenBank/DDBJ databases">
        <title>Genomic Encyclopedia of Type Strains, Phase IV (KMG-IV): sequencing the most valuable type-strain genomes for metagenomic binning, comparative biology and taxonomic classification.</title>
        <authorList>
            <person name="Goeker M."/>
        </authorList>
    </citation>
    <scope>NUCLEOTIDE SEQUENCE [LARGE SCALE GENOMIC DNA]</scope>
    <source>
        <strain evidence="4 5">DSM 26287</strain>
    </source>
</reference>
<protein>
    <submittedName>
        <fullName evidence="4">Site-specific recombinase XerD</fullName>
    </submittedName>
</protein>
<dbReference type="InterPro" id="IPR052925">
    <property type="entry name" value="Phage_Integrase-like_Recomb"/>
</dbReference>
<dbReference type="InterPro" id="IPR010998">
    <property type="entry name" value="Integrase_recombinase_N"/>
</dbReference>
<accession>A0A7X0NJV4</accession>
<dbReference type="InterPro" id="IPR002104">
    <property type="entry name" value="Integrase_catalytic"/>
</dbReference>
<dbReference type="Gene3D" id="1.10.443.10">
    <property type="entry name" value="Intergrase catalytic core"/>
    <property type="match status" value="1"/>
</dbReference>
<evidence type="ECO:0000259" key="3">
    <source>
        <dbReference type="PROSITE" id="PS51898"/>
    </source>
</evidence>
<dbReference type="PANTHER" id="PTHR34605">
    <property type="entry name" value="PHAGE_INTEGRASE DOMAIN-CONTAINING PROTEIN"/>
    <property type="match status" value="1"/>
</dbReference>
<dbReference type="EMBL" id="JACHHU010000036">
    <property type="protein sequence ID" value="MBB6544750.1"/>
    <property type="molecule type" value="Genomic_DNA"/>
</dbReference>
<gene>
    <name evidence="4" type="ORF">HNQ55_003283</name>
</gene>